<sequence>MEGEEPEIDPEA</sequence>
<dbReference type="Proteomes" id="UP000265520">
    <property type="component" value="Unassembled WGS sequence"/>
</dbReference>
<reference evidence="1 2" key="1">
    <citation type="journal article" date="2018" name="Front. Plant Sci.">
        <title>Red Clover (Trifolium pratense) and Zigzag Clover (T. medium) - A Picture of Genomic Similarities and Differences.</title>
        <authorList>
            <person name="Dluhosova J."/>
            <person name="Istvanek J."/>
            <person name="Nedelnik J."/>
            <person name="Repkova J."/>
        </authorList>
    </citation>
    <scope>NUCLEOTIDE SEQUENCE [LARGE SCALE GENOMIC DNA]</scope>
    <source>
        <strain evidence="2">cv. 10/8</strain>
        <tissue evidence="1">Leaf</tissue>
    </source>
</reference>
<evidence type="ECO:0000313" key="1">
    <source>
        <dbReference type="EMBL" id="MCI90150.1"/>
    </source>
</evidence>
<protein>
    <submittedName>
        <fullName evidence="1">Uncharacterized protein</fullName>
    </submittedName>
</protein>
<dbReference type="EMBL" id="LXQA011236486">
    <property type="protein sequence ID" value="MCI90150.1"/>
    <property type="molecule type" value="Genomic_DNA"/>
</dbReference>
<name>A0A392VUN6_9FABA</name>
<evidence type="ECO:0000313" key="2">
    <source>
        <dbReference type="Proteomes" id="UP000265520"/>
    </source>
</evidence>
<comment type="caution">
    <text evidence="1">The sequence shown here is derived from an EMBL/GenBank/DDBJ whole genome shotgun (WGS) entry which is preliminary data.</text>
</comment>
<organism evidence="1 2">
    <name type="scientific">Trifolium medium</name>
    <dbReference type="NCBI Taxonomy" id="97028"/>
    <lineage>
        <taxon>Eukaryota</taxon>
        <taxon>Viridiplantae</taxon>
        <taxon>Streptophyta</taxon>
        <taxon>Embryophyta</taxon>
        <taxon>Tracheophyta</taxon>
        <taxon>Spermatophyta</taxon>
        <taxon>Magnoliopsida</taxon>
        <taxon>eudicotyledons</taxon>
        <taxon>Gunneridae</taxon>
        <taxon>Pentapetalae</taxon>
        <taxon>rosids</taxon>
        <taxon>fabids</taxon>
        <taxon>Fabales</taxon>
        <taxon>Fabaceae</taxon>
        <taxon>Papilionoideae</taxon>
        <taxon>50 kb inversion clade</taxon>
        <taxon>NPAAA clade</taxon>
        <taxon>Hologalegina</taxon>
        <taxon>IRL clade</taxon>
        <taxon>Trifolieae</taxon>
        <taxon>Trifolium</taxon>
    </lineage>
</organism>
<feature type="non-terminal residue" evidence="1">
    <location>
        <position position="12"/>
    </location>
</feature>
<keyword evidence="2" id="KW-1185">Reference proteome</keyword>
<accession>A0A392VUN6</accession>
<proteinExistence type="predicted"/>